<reference evidence="2" key="1">
    <citation type="submission" date="2018-05" db="EMBL/GenBank/DDBJ databases">
        <authorList>
            <person name="Lanie J.A."/>
            <person name="Ng W.-L."/>
            <person name="Kazmierczak K.M."/>
            <person name="Andrzejewski T.M."/>
            <person name="Davidsen T.M."/>
            <person name="Wayne K.J."/>
            <person name="Tettelin H."/>
            <person name="Glass J.I."/>
            <person name="Rusch D."/>
            <person name="Podicherti R."/>
            <person name="Tsui H.-C.T."/>
            <person name="Winkler M.E."/>
        </authorList>
    </citation>
    <scope>NUCLEOTIDE SEQUENCE</scope>
</reference>
<dbReference type="InterPro" id="IPR042204">
    <property type="entry name" value="2Fe-2S-bd_N"/>
</dbReference>
<dbReference type="Pfam" id="PF13510">
    <property type="entry name" value="Fer2_4"/>
    <property type="match status" value="1"/>
</dbReference>
<evidence type="ECO:0000313" key="2">
    <source>
        <dbReference type="EMBL" id="SVD59715.1"/>
    </source>
</evidence>
<proteinExistence type="predicted"/>
<feature type="non-terminal residue" evidence="2">
    <location>
        <position position="82"/>
    </location>
</feature>
<name>A0A382WMX0_9ZZZZ</name>
<sequence length="82" mass="8955">MANGIRLFGRSFKYHRPRGLFGSGSEEPNAIVQLGEGASTIPNLKATQVELFDGLSARTVVGWPSLEIDLYAINNRIGRLLP</sequence>
<keyword evidence="1" id="KW-0560">Oxidoreductase</keyword>
<dbReference type="Gene3D" id="3.10.20.440">
    <property type="entry name" value="2Fe-2S iron-sulphur cluster binding domain, sarcosine oxidase, alpha subunit, N-terminal domain"/>
    <property type="match status" value="1"/>
</dbReference>
<accession>A0A382WMX0</accession>
<gene>
    <name evidence="2" type="ORF">METZ01_LOCUS412569</name>
</gene>
<dbReference type="AlphaFoldDB" id="A0A382WMX0"/>
<evidence type="ECO:0000256" key="1">
    <source>
        <dbReference type="ARBA" id="ARBA00023002"/>
    </source>
</evidence>
<dbReference type="GO" id="GO:0016491">
    <property type="term" value="F:oxidoreductase activity"/>
    <property type="evidence" value="ECO:0007669"/>
    <property type="project" value="UniProtKB-KW"/>
</dbReference>
<dbReference type="EMBL" id="UINC01160845">
    <property type="protein sequence ID" value="SVD59715.1"/>
    <property type="molecule type" value="Genomic_DNA"/>
</dbReference>
<protein>
    <submittedName>
        <fullName evidence="2">Uncharacterized protein</fullName>
    </submittedName>
</protein>
<organism evidence="2">
    <name type="scientific">marine metagenome</name>
    <dbReference type="NCBI Taxonomy" id="408172"/>
    <lineage>
        <taxon>unclassified sequences</taxon>
        <taxon>metagenomes</taxon>
        <taxon>ecological metagenomes</taxon>
    </lineage>
</organism>